<comment type="caution">
    <text evidence="9">The sequence shown here is derived from an EMBL/GenBank/DDBJ whole genome shotgun (WGS) entry which is preliminary data.</text>
</comment>
<dbReference type="Pfam" id="PF10502">
    <property type="entry name" value="Peptidase_S26"/>
    <property type="match status" value="1"/>
</dbReference>
<dbReference type="NCBIfam" id="TIGR02227">
    <property type="entry name" value="sigpep_I_bact"/>
    <property type="match status" value="1"/>
</dbReference>
<dbReference type="SUPFAM" id="SSF51306">
    <property type="entry name" value="LexA/Signal peptidase"/>
    <property type="match status" value="1"/>
</dbReference>
<dbReference type="EC" id="3.4.21.89" evidence="3 6"/>
<evidence type="ECO:0000256" key="5">
    <source>
        <dbReference type="ARBA" id="ARBA00022801"/>
    </source>
</evidence>
<dbReference type="PRINTS" id="PR00727">
    <property type="entry name" value="LEADERPTASE"/>
</dbReference>
<evidence type="ECO:0000256" key="7">
    <source>
        <dbReference type="SAM" id="MobiDB-lite"/>
    </source>
</evidence>
<accession>A0ABN1GYP3</accession>
<dbReference type="Proteomes" id="UP001501352">
    <property type="component" value="Unassembled WGS sequence"/>
</dbReference>
<evidence type="ECO:0000256" key="2">
    <source>
        <dbReference type="ARBA" id="ARBA00009370"/>
    </source>
</evidence>
<dbReference type="PANTHER" id="PTHR43390">
    <property type="entry name" value="SIGNAL PEPTIDASE I"/>
    <property type="match status" value="1"/>
</dbReference>
<dbReference type="PROSITE" id="PS00761">
    <property type="entry name" value="SPASE_I_3"/>
    <property type="match status" value="1"/>
</dbReference>
<keyword evidence="6" id="KW-0645">Protease</keyword>
<keyword evidence="10" id="KW-1185">Reference proteome</keyword>
<dbReference type="PROSITE" id="PS00760">
    <property type="entry name" value="SPASE_I_2"/>
    <property type="match status" value="1"/>
</dbReference>
<dbReference type="InterPro" id="IPR019757">
    <property type="entry name" value="Pept_S26A_signal_pept_1_Lys-AS"/>
</dbReference>
<comment type="similarity">
    <text evidence="2 6">Belongs to the peptidase S26 family.</text>
</comment>
<comment type="catalytic activity">
    <reaction evidence="1 6">
        <text>Cleavage of hydrophobic, N-terminal signal or leader sequences from secreted and periplasmic proteins.</text>
        <dbReference type="EC" id="3.4.21.89"/>
    </reaction>
</comment>
<feature type="region of interest" description="Disordered" evidence="7">
    <location>
        <begin position="1"/>
        <end position="80"/>
    </location>
</feature>
<name>A0ABN1GYP3_9CAUL</name>
<evidence type="ECO:0000313" key="10">
    <source>
        <dbReference type="Proteomes" id="UP001501352"/>
    </source>
</evidence>
<feature type="domain" description="Peptidase S26" evidence="8">
    <location>
        <begin position="163"/>
        <end position="370"/>
    </location>
</feature>
<keyword evidence="5 6" id="KW-0378">Hydrolase</keyword>
<gene>
    <name evidence="9" type="ORF">GCM10009422_19980</name>
</gene>
<dbReference type="CDD" id="cd06530">
    <property type="entry name" value="S26_SPase_I"/>
    <property type="match status" value="1"/>
</dbReference>
<feature type="compositionally biased region" description="Basic and acidic residues" evidence="7">
    <location>
        <begin position="1"/>
        <end position="44"/>
    </location>
</feature>
<dbReference type="PANTHER" id="PTHR43390:SF1">
    <property type="entry name" value="CHLOROPLAST PROCESSING PEPTIDASE"/>
    <property type="match status" value="1"/>
</dbReference>
<evidence type="ECO:0000313" key="9">
    <source>
        <dbReference type="EMBL" id="GAA0623792.1"/>
    </source>
</evidence>
<dbReference type="InterPro" id="IPR019758">
    <property type="entry name" value="Pept_S26A_signal_pept_1_CS"/>
</dbReference>
<evidence type="ECO:0000256" key="4">
    <source>
        <dbReference type="ARBA" id="ARBA00019232"/>
    </source>
</evidence>
<dbReference type="EMBL" id="BAAAGA010000005">
    <property type="protein sequence ID" value="GAA0623792.1"/>
    <property type="molecule type" value="Genomic_DNA"/>
</dbReference>
<evidence type="ECO:0000256" key="6">
    <source>
        <dbReference type="RuleBase" id="RU362042"/>
    </source>
</evidence>
<protein>
    <recommendedName>
        <fullName evidence="4 6">Signal peptidase I</fullName>
        <ecNumber evidence="3 6">3.4.21.89</ecNumber>
    </recommendedName>
</protein>
<reference evidence="9 10" key="1">
    <citation type="journal article" date="2019" name="Int. J. Syst. Evol. Microbiol.">
        <title>The Global Catalogue of Microorganisms (GCM) 10K type strain sequencing project: providing services to taxonomists for standard genome sequencing and annotation.</title>
        <authorList>
            <consortium name="The Broad Institute Genomics Platform"/>
            <consortium name="The Broad Institute Genome Sequencing Center for Infectious Disease"/>
            <person name="Wu L."/>
            <person name="Ma J."/>
        </authorList>
    </citation>
    <scope>NUCLEOTIDE SEQUENCE [LARGE SCALE GENOMIC DNA]</scope>
    <source>
        <strain evidence="9 10">JCM 12928</strain>
    </source>
</reference>
<proteinExistence type="inferred from homology"/>
<evidence type="ECO:0000256" key="1">
    <source>
        <dbReference type="ARBA" id="ARBA00000677"/>
    </source>
</evidence>
<sequence length="399" mass="43261">MSDEHKPHDDSHADGEAHKHDDAHAAAPETHAEPHVEPAHESGHVEAPAAVEAVSDGHADAAHEEPAHAEPAHEEQSSHDDAVTIVSDAPAHDPHPTPAETATAAAIAGGAAVAAAAPQKRPVWSDQGDAPFEDVEITPVYARGKKGAKKKKSSGGGAANEGWEIFKTIAFALAIAMVLRILLFQPFTIPSASMEPNLYEGDYIVVTKWSYGYSRHSIPFSPPLFEGRIMDRAPQRGDIVVFKLPRDDRTDYIKRLIGMPGDRIQMIDNVLHINGAPVQDVTITGEQLTTMYGQQITQANETLPGGRTFRIQDFGPGGDLDNTPVFEVPTGYYFMMGDNRDNSIDSRVDESAGVGFVPAENLIGKAEIILFSWEPGASLWNPVSWFSKIRPSRFFTVLD</sequence>
<feature type="compositionally biased region" description="Basic and acidic residues" evidence="7">
    <location>
        <begin position="55"/>
        <end position="80"/>
    </location>
</feature>
<dbReference type="InterPro" id="IPR036286">
    <property type="entry name" value="LexA/Signal_pep-like_sf"/>
</dbReference>
<evidence type="ECO:0000256" key="3">
    <source>
        <dbReference type="ARBA" id="ARBA00013208"/>
    </source>
</evidence>
<dbReference type="InterPro" id="IPR000223">
    <property type="entry name" value="Pept_S26A_signal_pept_1"/>
</dbReference>
<organism evidence="9 10">
    <name type="scientific">Brevundimonas kwangchunensis</name>
    <dbReference type="NCBI Taxonomy" id="322163"/>
    <lineage>
        <taxon>Bacteria</taxon>
        <taxon>Pseudomonadati</taxon>
        <taxon>Pseudomonadota</taxon>
        <taxon>Alphaproteobacteria</taxon>
        <taxon>Caulobacterales</taxon>
        <taxon>Caulobacteraceae</taxon>
        <taxon>Brevundimonas</taxon>
    </lineage>
</organism>
<dbReference type="InterPro" id="IPR019533">
    <property type="entry name" value="Peptidase_S26"/>
</dbReference>
<comment type="subcellular location">
    <subcellularLocation>
        <location evidence="6">Membrane</location>
        <topology evidence="6">Single-pass type II membrane protein</topology>
    </subcellularLocation>
</comment>
<evidence type="ECO:0000259" key="8">
    <source>
        <dbReference type="Pfam" id="PF10502"/>
    </source>
</evidence>
<dbReference type="Gene3D" id="2.10.109.10">
    <property type="entry name" value="Umud Fragment, subunit A"/>
    <property type="match status" value="1"/>
</dbReference>